<evidence type="ECO:0000256" key="2">
    <source>
        <dbReference type="PROSITE-ProRule" id="PRU00117"/>
    </source>
</evidence>
<dbReference type="CDD" id="cd22459">
    <property type="entry name" value="KH-I_PEPPER_rpt1_like"/>
    <property type="match status" value="1"/>
</dbReference>
<protein>
    <submittedName>
        <fullName evidence="5">KH domain-containing protein</fullName>
    </submittedName>
</protein>
<feature type="domain" description="K Homology" evidence="4">
    <location>
        <begin position="307"/>
        <end position="383"/>
    </location>
</feature>
<dbReference type="InterPro" id="IPR036612">
    <property type="entry name" value="KH_dom_type_1_sf"/>
</dbReference>
<evidence type="ECO:0000313" key="6">
    <source>
        <dbReference type="Proteomes" id="UP000634136"/>
    </source>
</evidence>
<dbReference type="GO" id="GO:0003723">
    <property type="term" value="F:RNA binding"/>
    <property type="evidence" value="ECO:0007669"/>
    <property type="project" value="UniProtKB-UniRule"/>
</dbReference>
<reference evidence="5" key="1">
    <citation type="submission" date="2020-09" db="EMBL/GenBank/DDBJ databases">
        <title>Genome-Enabled Discovery of Anthraquinone Biosynthesis in Senna tora.</title>
        <authorList>
            <person name="Kang S.-H."/>
            <person name="Pandey R.P."/>
            <person name="Lee C.-M."/>
            <person name="Sim J.-S."/>
            <person name="Jeong J.-T."/>
            <person name="Choi B.-S."/>
            <person name="Jung M."/>
            <person name="Ginzburg D."/>
            <person name="Zhao K."/>
            <person name="Won S.Y."/>
            <person name="Oh T.-J."/>
            <person name="Yu Y."/>
            <person name="Kim N.-H."/>
            <person name="Lee O.R."/>
            <person name="Lee T.-H."/>
            <person name="Bashyal P."/>
            <person name="Kim T.-S."/>
            <person name="Lee W.-H."/>
            <person name="Kawkins C."/>
            <person name="Kim C.-K."/>
            <person name="Kim J.S."/>
            <person name="Ahn B.O."/>
            <person name="Rhee S.Y."/>
            <person name="Sohng J.K."/>
        </authorList>
    </citation>
    <scope>NUCLEOTIDE SEQUENCE</scope>
    <source>
        <tissue evidence="5">Leaf</tissue>
    </source>
</reference>
<keyword evidence="6" id="KW-1185">Reference proteome</keyword>
<dbReference type="CDD" id="cd22462">
    <property type="entry name" value="KH-I_HEN4_like_rpt5"/>
    <property type="match status" value="1"/>
</dbReference>
<keyword evidence="2" id="KW-0694">RNA-binding</keyword>
<name>A0A834W3M4_9FABA</name>
<dbReference type="PROSITE" id="PS50084">
    <property type="entry name" value="KH_TYPE_1"/>
    <property type="match status" value="5"/>
</dbReference>
<gene>
    <name evidence="5" type="ORF">G2W53_042260</name>
</gene>
<dbReference type="InterPro" id="IPR004088">
    <property type="entry name" value="KH_dom_type_1"/>
</dbReference>
<dbReference type="Gene3D" id="3.30.1370.10">
    <property type="entry name" value="K Homology domain, type 1"/>
    <property type="match status" value="5"/>
</dbReference>
<feature type="compositionally biased region" description="Basic and acidic residues" evidence="3">
    <location>
        <begin position="1"/>
        <end position="18"/>
    </location>
</feature>
<sequence length="626" mass="67069">MGETGKRYFSHRDHDGNGKHQKRRVNRDDEKDNSELIVYRILCPDGVIGSVIGKNGKVINSIRHDTRAKVKVVDPFPGSKDRIITIYSHVKEKEEVEVDDELSDREPLCAAQDALLKVHTCIANSLATIGDSEKKWRDKEKCQILVPSSQSANIIGKAGATIKKLRVKTRTNIKVTAKDATDPTHSCAMDYDNFISITGESEAVKKTLYAVSAIMYKFPPKEDISLDTNVLDAPPSIIIPSDIPIYPPGGLYPASDPIIPPRSMPQILGATTNIQDLQGYANTGSAWSLYSSALPVVSGLAGASRSEELIIRMLCPSDKIGRVIGKGGGTIKGIRQASGAHIEVDDSKANHDECLIAITATESPSDLKSMAVEAVLLLQGKINDEDETIVSACLLVPSKVIGCIIGRSGSIINEIRKRSRADIRISKGNKPKCADVIDEHIEVVGGVDCVRDALIQIVLRLRDDVLREKETGCNPSIGAEPLYSGGAGLSLPSMLPSVPSVAVPLAYDQRTESGGGLGMLSSSRLYGYESFSMEENGFGSMSSYAAKLYGGLPPPSALEMLVPANAVGKVLGKGGANIANIRKISGAMIEISDTKSSRGDRVAHISGTPEQKQAAENLIQAFIMAT</sequence>
<evidence type="ECO:0000313" key="5">
    <source>
        <dbReference type="EMBL" id="KAF7803149.1"/>
    </source>
</evidence>
<proteinExistence type="predicted"/>
<dbReference type="SMART" id="SM00322">
    <property type="entry name" value="KH"/>
    <property type="match status" value="5"/>
</dbReference>
<dbReference type="InterPro" id="IPR004087">
    <property type="entry name" value="KH_dom"/>
</dbReference>
<comment type="caution">
    <text evidence="5">The sequence shown here is derived from an EMBL/GenBank/DDBJ whole genome shotgun (WGS) entry which is preliminary data.</text>
</comment>
<organism evidence="5 6">
    <name type="scientific">Senna tora</name>
    <dbReference type="NCBI Taxonomy" id="362788"/>
    <lineage>
        <taxon>Eukaryota</taxon>
        <taxon>Viridiplantae</taxon>
        <taxon>Streptophyta</taxon>
        <taxon>Embryophyta</taxon>
        <taxon>Tracheophyta</taxon>
        <taxon>Spermatophyta</taxon>
        <taxon>Magnoliopsida</taxon>
        <taxon>eudicotyledons</taxon>
        <taxon>Gunneridae</taxon>
        <taxon>Pentapetalae</taxon>
        <taxon>rosids</taxon>
        <taxon>fabids</taxon>
        <taxon>Fabales</taxon>
        <taxon>Fabaceae</taxon>
        <taxon>Caesalpinioideae</taxon>
        <taxon>Cassia clade</taxon>
        <taxon>Senna</taxon>
    </lineage>
</organism>
<accession>A0A834W3M4</accession>
<feature type="domain" description="K Homology" evidence="4">
    <location>
        <begin position="138"/>
        <end position="216"/>
    </location>
</feature>
<feature type="domain" description="K Homology" evidence="4">
    <location>
        <begin position="35"/>
        <end position="106"/>
    </location>
</feature>
<dbReference type="PANTHER" id="PTHR10288">
    <property type="entry name" value="KH DOMAIN CONTAINING RNA BINDING PROTEIN"/>
    <property type="match status" value="1"/>
</dbReference>
<feature type="domain" description="K Homology" evidence="4">
    <location>
        <begin position="554"/>
        <end position="624"/>
    </location>
</feature>
<evidence type="ECO:0000256" key="3">
    <source>
        <dbReference type="SAM" id="MobiDB-lite"/>
    </source>
</evidence>
<evidence type="ECO:0000259" key="4">
    <source>
        <dbReference type="SMART" id="SM00322"/>
    </source>
</evidence>
<keyword evidence="1" id="KW-0677">Repeat</keyword>
<dbReference type="Pfam" id="PF00013">
    <property type="entry name" value="KH_1"/>
    <property type="match status" value="5"/>
</dbReference>
<dbReference type="Proteomes" id="UP000634136">
    <property type="component" value="Unassembled WGS sequence"/>
</dbReference>
<feature type="domain" description="K Homology" evidence="4">
    <location>
        <begin position="388"/>
        <end position="462"/>
    </location>
</feature>
<dbReference type="OrthoDB" id="752362at2759"/>
<dbReference type="SUPFAM" id="SSF54791">
    <property type="entry name" value="Eukaryotic type KH-domain (KH-domain type I)"/>
    <property type="match status" value="5"/>
</dbReference>
<dbReference type="EMBL" id="JAAIUW010000013">
    <property type="protein sequence ID" value="KAF7803149.1"/>
    <property type="molecule type" value="Genomic_DNA"/>
</dbReference>
<dbReference type="AlphaFoldDB" id="A0A834W3M4"/>
<feature type="region of interest" description="Disordered" evidence="3">
    <location>
        <begin position="1"/>
        <end position="29"/>
    </location>
</feature>
<evidence type="ECO:0000256" key="1">
    <source>
        <dbReference type="ARBA" id="ARBA00022737"/>
    </source>
</evidence>